<dbReference type="EMBL" id="CABITT030000005">
    <property type="protein sequence ID" value="VVB04653.1"/>
    <property type="molecule type" value="Genomic_DNA"/>
</dbReference>
<dbReference type="Proteomes" id="UP000489600">
    <property type="component" value="Unassembled WGS sequence"/>
</dbReference>
<organism evidence="2 3">
    <name type="scientific">Arabis nemorensis</name>
    <dbReference type="NCBI Taxonomy" id="586526"/>
    <lineage>
        <taxon>Eukaryota</taxon>
        <taxon>Viridiplantae</taxon>
        <taxon>Streptophyta</taxon>
        <taxon>Embryophyta</taxon>
        <taxon>Tracheophyta</taxon>
        <taxon>Spermatophyta</taxon>
        <taxon>Magnoliopsida</taxon>
        <taxon>eudicotyledons</taxon>
        <taxon>Gunneridae</taxon>
        <taxon>Pentapetalae</taxon>
        <taxon>rosids</taxon>
        <taxon>malvids</taxon>
        <taxon>Brassicales</taxon>
        <taxon>Brassicaceae</taxon>
        <taxon>Arabideae</taxon>
        <taxon>Arabis</taxon>
    </lineage>
</organism>
<reference evidence="2" key="1">
    <citation type="submission" date="2019-07" db="EMBL/GenBank/DDBJ databases">
        <authorList>
            <person name="Dittberner H."/>
        </authorList>
    </citation>
    <scope>NUCLEOTIDE SEQUENCE [LARGE SCALE GENOMIC DNA]</scope>
</reference>
<comment type="caution">
    <text evidence="2">The sequence shown here is derived from an EMBL/GenBank/DDBJ whole genome shotgun (WGS) entry which is preliminary data.</text>
</comment>
<evidence type="ECO:0000313" key="3">
    <source>
        <dbReference type="Proteomes" id="UP000489600"/>
    </source>
</evidence>
<name>A0A565BTF7_9BRAS</name>
<protein>
    <submittedName>
        <fullName evidence="2">Uncharacterized protein</fullName>
    </submittedName>
</protein>
<accession>A0A565BTF7</accession>
<keyword evidence="3" id="KW-1185">Reference proteome</keyword>
<sequence length="126" mass="14141">MAAREMKTHTSSGSSLAAEKLKDIQKPNKRALRRARRHKQQRKVNPKSHDTSCVKRLHKFNAADANNGWSLVIHKELKYLTQNNVWNLITCFSDHGSTGSKSTIIKCIFDGVVLSDAGPTRSRNIS</sequence>
<proteinExistence type="predicted"/>
<evidence type="ECO:0000313" key="2">
    <source>
        <dbReference type="EMBL" id="VVB04653.1"/>
    </source>
</evidence>
<gene>
    <name evidence="2" type="ORF">ANE_LOCUS15097</name>
</gene>
<feature type="compositionally biased region" description="Basic residues" evidence="1">
    <location>
        <begin position="27"/>
        <end position="46"/>
    </location>
</feature>
<feature type="region of interest" description="Disordered" evidence="1">
    <location>
        <begin position="1"/>
        <end position="51"/>
    </location>
</feature>
<evidence type="ECO:0000256" key="1">
    <source>
        <dbReference type="SAM" id="MobiDB-lite"/>
    </source>
</evidence>
<dbReference type="AlphaFoldDB" id="A0A565BTF7"/>